<dbReference type="AlphaFoldDB" id="A0AAU8J909"/>
<keyword evidence="6" id="KW-0694">RNA-binding</keyword>
<accession>A0AAU8J909</accession>
<keyword evidence="2" id="KW-1277">Toxin-antitoxin system</keyword>
<evidence type="ECO:0000313" key="8">
    <source>
        <dbReference type="EMBL" id="XCM34794.1"/>
    </source>
</evidence>
<evidence type="ECO:0000256" key="5">
    <source>
        <dbReference type="ARBA" id="ARBA00022801"/>
    </source>
</evidence>
<comment type="similarity">
    <text evidence="1">Belongs to the HicA mRNA interferase family.</text>
</comment>
<evidence type="ECO:0000256" key="6">
    <source>
        <dbReference type="ARBA" id="ARBA00022884"/>
    </source>
</evidence>
<dbReference type="Gene3D" id="3.30.920.30">
    <property type="entry name" value="Hypothetical protein"/>
    <property type="match status" value="1"/>
</dbReference>
<keyword evidence="7" id="KW-0346">Stress response</keyword>
<dbReference type="GO" id="GO:0003729">
    <property type="term" value="F:mRNA binding"/>
    <property type="evidence" value="ECO:0007669"/>
    <property type="project" value="InterPro"/>
</dbReference>
<gene>
    <name evidence="8" type="ORF">ABWT76_003428</name>
</gene>
<evidence type="ECO:0000256" key="2">
    <source>
        <dbReference type="ARBA" id="ARBA00022649"/>
    </source>
</evidence>
<evidence type="ECO:0000256" key="1">
    <source>
        <dbReference type="ARBA" id="ARBA00006620"/>
    </source>
</evidence>
<organism evidence="8">
    <name type="scientific">Planktothricoides raciborskii GIHE-MW2</name>
    <dbReference type="NCBI Taxonomy" id="2792601"/>
    <lineage>
        <taxon>Bacteria</taxon>
        <taxon>Bacillati</taxon>
        <taxon>Cyanobacteriota</taxon>
        <taxon>Cyanophyceae</taxon>
        <taxon>Oscillatoriophycideae</taxon>
        <taxon>Oscillatoriales</taxon>
        <taxon>Oscillatoriaceae</taxon>
        <taxon>Planktothricoides</taxon>
    </lineage>
</organism>
<dbReference type="InterPro" id="IPR012933">
    <property type="entry name" value="HicA_mRNA_interferase"/>
</dbReference>
<protein>
    <submittedName>
        <fullName evidence="8">Type II toxin-antitoxin system HicA family toxin</fullName>
    </submittedName>
</protein>
<reference evidence="8" key="1">
    <citation type="submission" date="2024-07" db="EMBL/GenBank/DDBJ databases">
        <authorList>
            <person name="Kim Y.J."/>
            <person name="Jeong J.Y."/>
        </authorList>
    </citation>
    <scope>NUCLEOTIDE SEQUENCE</scope>
    <source>
        <strain evidence="8">GIHE-MW2</strain>
    </source>
</reference>
<keyword evidence="4" id="KW-0255">Endonuclease</keyword>
<evidence type="ECO:0000256" key="3">
    <source>
        <dbReference type="ARBA" id="ARBA00022722"/>
    </source>
</evidence>
<dbReference type="Pfam" id="PF07927">
    <property type="entry name" value="HicA_toxin"/>
    <property type="match status" value="1"/>
</dbReference>
<dbReference type="GO" id="GO:0016787">
    <property type="term" value="F:hydrolase activity"/>
    <property type="evidence" value="ECO:0007669"/>
    <property type="project" value="UniProtKB-KW"/>
</dbReference>
<dbReference type="GO" id="GO:0004519">
    <property type="term" value="F:endonuclease activity"/>
    <property type="evidence" value="ECO:0007669"/>
    <property type="project" value="UniProtKB-KW"/>
</dbReference>
<dbReference type="EMBL" id="CP159837">
    <property type="protein sequence ID" value="XCM34794.1"/>
    <property type="molecule type" value="Genomic_DNA"/>
</dbReference>
<evidence type="ECO:0000256" key="7">
    <source>
        <dbReference type="ARBA" id="ARBA00023016"/>
    </source>
</evidence>
<dbReference type="InterPro" id="IPR038570">
    <property type="entry name" value="HicA_sf"/>
</dbReference>
<proteinExistence type="inferred from homology"/>
<name>A0AAU8J909_9CYAN</name>
<keyword evidence="3" id="KW-0540">Nuclease</keyword>
<keyword evidence="5" id="KW-0378">Hydrolase</keyword>
<sequence length="72" mass="8212">MPPIGLIKRKDLIRYLKELGFVGPVAGGKHQHMKKGDLTLTLPNPHQSDIGMELLVRILRQDGINRDEWENL</sequence>
<evidence type="ECO:0000256" key="4">
    <source>
        <dbReference type="ARBA" id="ARBA00022759"/>
    </source>
</evidence>
<dbReference type="RefSeq" id="WP_054466242.1">
    <property type="nucleotide sequence ID" value="NZ_CP159837.1"/>
</dbReference>
<dbReference type="SUPFAM" id="SSF54786">
    <property type="entry name" value="YcfA/nrd intein domain"/>
    <property type="match status" value="1"/>
</dbReference>